<feature type="chain" id="PRO_5022844482" description="Lipocalin-like domain-containing protein" evidence="1">
    <location>
        <begin position="21"/>
        <end position="149"/>
    </location>
</feature>
<dbReference type="OrthoDB" id="7283300at2"/>
<dbReference type="KEGG" id="acek:FLP30_04690"/>
<feature type="signal peptide" evidence="1">
    <location>
        <begin position="1"/>
        <end position="20"/>
    </location>
</feature>
<dbReference type="EMBL" id="CP043506">
    <property type="protein sequence ID" value="QEO17120.1"/>
    <property type="molecule type" value="Genomic_DNA"/>
</dbReference>
<dbReference type="AlphaFoldDB" id="A0A5C1YPD2"/>
<evidence type="ECO:0008006" key="4">
    <source>
        <dbReference type="Google" id="ProtNLM"/>
    </source>
</evidence>
<reference evidence="2 3" key="1">
    <citation type="submission" date="2019-09" db="EMBL/GenBank/DDBJ databases">
        <title>Genome sequencing of strain KACC 21233.</title>
        <authorList>
            <person name="Heo J."/>
            <person name="Kim S.-J."/>
            <person name="Kim J.-S."/>
            <person name="Hong S.-B."/>
            <person name="Kwon S.-W."/>
        </authorList>
    </citation>
    <scope>NUCLEOTIDE SEQUENCE [LARGE SCALE GENOMIC DNA]</scope>
    <source>
        <strain evidence="2 3">KACC 21233</strain>
    </source>
</reference>
<evidence type="ECO:0000313" key="3">
    <source>
        <dbReference type="Proteomes" id="UP000324536"/>
    </source>
</evidence>
<sequence length="149" mass="15426">MTRLPLLLLSAGLVASPALAASGAADKAAAPATKAAAPAQAGHYTMAAFMGKWSVMANIDPVMVAGNRAMGPAARLLVTLPDTYAKVVGQAHFSLAKVNDTTWAGTQDTLKISMSLVSQNSAQIVVVRKDGHTLELPLYRDDDEPAATP</sequence>
<keyword evidence="3" id="KW-1185">Reference proteome</keyword>
<protein>
    <recommendedName>
        <fullName evidence="4">Lipocalin-like domain-containing protein</fullName>
    </recommendedName>
</protein>
<gene>
    <name evidence="2" type="ORF">FLP30_04690</name>
</gene>
<keyword evidence="1" id="KW-0732">Signal</keyword>
<accession>A0A5C1YPD2</accession>
<dbReference type="Proteomes" id="UP000324536">
    <property type="component" value="Chromosome"/>
</dbReference>
<name>A0A5C1YPD2_9PROT</name>
<evidence type="ECO:0000313" key="2">
    <source>
        <dbReference type="EMBL" id="QEO17120.1"/>
    </source>
</evidence>
<organism evidence="2 3">
    <name type="scientific">Acetobacter vaccinii</name>
    <dbReference type="NCBI Taxonomy" id="2592655"/>
    <lineage>
        <taxon>Bacteria</taxon>
        <taxon>Pseudomonadati</taxon>
        <taxon>Pseudomonadota</taxon>
        <taxon>Alphaproteobacteria</taxon>
        <taxon>Acetobacterales</taxon>
        <taxon>Acetobacteraceae</taxon>
        <taxon>Acetobacter</taxon>
    </lineage>
</organism>
<dbReference type="RefSeq" id="WP_149278799.1">
    <property type="nucleotide sequence ID" value="NZ_CP043506.1"/>
</dbReference>
<proteinExistence type="predicted"/>
<evidence type="ECO:0000256" key="1">
    <source>
        <dbReference type="SAM" id="SignalP"/>
    </source>
</evidence>